<comment type="caution">
    <text evidence="1">The sequence shown here is derived from an EMBL/GenBank/DDBJ whole genome shotgun (WGS) entry which is preliminary data.</text>
</comment>
<keyword evidence="2" id="KW-1185">Reference proteome</keyword>
<proteinExistence type="predicted"/>
<dbReference type="AlphaFoldDB" id="A0A2T0UAK9"/>
<dbReference type="EMBL" id="PVTJ01000013">
    <property type="protein sequence ID" value="PRY54922.1"/>
    <property type="molecule type" value="Genomic_DNA"/>
</dbReference>
<name>A0A2T0UAK9_9ACTN</name>
<evidence type="ECO:0000313" key="1">
    <source>
        <dbReference type="EMBL" id="PRY54922.1"/>
    </source>
</evidence>
<dbReference type="PROSITE" id="PS51318">
    <property type="entry name" value="TAT"/>
    <property type="match status" value="1"/>
</dbReference>
<sequence>MPNTNEPLGTRIRRVLAAGGALTAAATAAAVMPGQAAVAAPEEDACVLQELPMPEDKYFSIVTGMSGDGSVVAYRAYPAGLETYERYPYLYEDGEVTEVPMPGEDQSLSGVNEDGVAVGSAWVDGGIRPYVYEDGVLSELAANDGGAANDINDDGDIVGMNGQDVIVPVVWREGEVKPEALPLPEGASSGSANAIDDEGNIAGGVNYDDGTHAPYVWHADGTGEELALPDWVDPAAVMAFYTNDIAGEWAVGYLLTTEEENAVRWNLEDGTVEVLKLNYAPAVNEDGLTGGARDPEAAVVDADSDLTFLPGLVDPAQNWFGDMVSAVSEDGDRLAGQVFAGEDEGGNHILKAVLWECG</sequence>
<protein>
    <recommendedName>
        <fullName evidence="3">HAF family extracellular repeat protein</fullName>
    </recommendedName>
</protein>
<dbReference type="InterPro" id="IPR006311">
    <property type="entry name" value="TAT_signal"/>
</dbReference>
<organism evidence="1 2">
    <name type="scientific">Glycomyces artemisiae</name>
    <dbReference type="NCBI Taxonomy" id="1076443"/>
    <lineage>
        <taxon>Bacteria</taxon>
        <taxon>Bacillati</taxon>
        <taxon>Actinomycetota</taxon>
        <taxon>Actinomycetes</taxon>
        <taxon>Glycomycetales</taxon>
        <taxon>Glycomycetaceae</taxon>
        <taxon>Glycomyces</taxon>
    </lineage>
</organism>
<accession>A0A2T0UAK9</accession>
<gene>
    <name evidence="1" type="ORF">B0I28_11331</name>
</gene>
<evidence type="ECO:0008006" key="3">
    <source>
        <dbReference type="Google" id="ProtNLM"/>
    </source>
</evidence>
<dbReference type="RefSeq" id="WP_181245948.1">
    <property type="nucleotide sequence ID" value="NZ_PVTJ01000013.1"/>
</dbReference>
<evidence type="ECO:0000313" key="2">
    <source>
        <dbReference type="Proteomes" id="UP000238176"/>
    </source>
</evidence>
<reference evidence="1 2" key="1">
    <citation type="submission" date="2018-03" db="EMBL/GenBank/DDBJ databases">
        <title>Genomic Encyclopedia of Type Strains, Phase III (KMG-III): the genomes of soil and plant-associated and newly described type strains.</title>
        <authorList>
            <person name="Whitman W."/>
        </authorList>
    </citation>
    <scope>NUCLEOTIDE SEQUENCE [LARGE SCALE GENOMIC DNA]</scope>
    <source>
        <strain evidence="1 2">CGMCC 4.7067</strain>
    </source>
</reference>
<dbReference type="Proteomes" id="UP000238176">
    <property type="component" value="Unassembled WGS sequence"/>
</dbReference>